<keyword evidence="5" id="KW-0677">Repeat</keyword>
<dbReference type="CDD" id="cd04590">
    <property type="entry name" value="CBS_pair_CorC_HlyC_assoc"/>
    <property type="match status" value="1"/>
</dbReference>
<evidence type="ECO:0000256" key="9">
    <source>
        <dbReference type="SAM" id="MobiDB-lite"/>
    </source>
</evidence>
<evidence type="ECO:0000313" key="13">
    <source>
        <dbReference type="EMBL" id="VAX42158.1"/>
    </source>
</evidence>
<evidence type="ECO:0000259" key="12">
    <source>
        <dbReference type="PROSITE" id="PS51846"/>
    </source>
</evidence>
<feature type="region of interest" description="Disordered" evidence="9">
    <location>
        <begin position="433"/>
        <end position="456"/>
    </location>
</feature>
<evidence type="ECO:0000256" key="1">
    <source>
        <dbReference type="ARBA" id="ARBA00004651"/>
    </source>
</evidence>
<dbReference type="GO" id="GO:0050660">
    <property type="term" value="F:flavin adenine dinucleotide binding"/>
    <property type="evidence" value="ECO:0007669"/>
    <property type="project" value="InterPro"/>
</dbReference>
<name>A0A3B1E060_9ZZZZ</name>
<dbReference type="SUPFAM" id="SSF54631">
    <property type="entry name" value="CBS-domain pair"/>
    <property type="match status" value="1"/>
</dbReference>
<comment type="similarity">
    <text evidence="2">Belongs to the UPF0053 family.</text>
</comment>
<organism evidence="13">
    <name type="scientific">hydrothermal vent metagenome</name>
    <dbReference type="NCBI Taxonomy" id="652676"/>
    <lineage>
        <taxon>unclassified sequences</taxon>
        <taxon>metagenomes</taxon>
        <taxon>ecological metagenomes</taxon>
    </lineage>
</organism>
<evidence type="ECO:0000259" key="11">
    <source>
        <dbReference type="PROSITE" id="PS51371"/>
    </source>
</evidence>
<evidence type="ECO:0000256" key="7">
    <source>
        <dbReference type="ARBA" id="ARBA00023122"/>
    </source>
</evidence>
<dbReference type="Gene3D" id="3.30.465.10">
    <property type="match status" value="1"/>
</dbReference>
<protein>
    <submittedName>
        <fullName evidence="13">Hemolysins and related proteins containing CBS domains</fullName>
    </submittedName>
</protein>
<proteinExistence type="inferred from homology"/>
<feature type="domain" description="CNNM transmembrane" evidence="12">
    <location>
        <begin position="1"/>
        <end position="202"/>
    </location>
</feature>
<feature type="transmembrane region" description="Helical" evidence="10">
    <location>
        <begin position="101"/>
        <end position="122"/>
    </location>
</feature>
<dbReference type="AlphaFoldDB" id="A0A3B1E060"/>
<dbReference type="InterPro" id="IPR002550">
    <property type="entry name" value="CNNM"/>
</dbReference>
<dbReference type="PANTHER" id="PTHR22777:SF32">
    <property type="entry name" value="UPF0053 INNER MEMBRANE PROTEIN YFJD"/>
    <property type="match status" value="1"/>
</dbReference>
<sequence length="456" mass="49865">MSSTLGLVIALAALAASALFSALHLALLSLVRTRLGDMAEEADHPAQLRRVERIMEDVDGHSIALGFPRIVATLLVVVGLLFWIAAPEVGPEALPAEAPTMLHILLTLLVGSGAVWLFAFVVPSSIADHLGERLLLRMSWLVRGVYLLLRPLGSLHRLVDEIVRRLARISPESEAEELEAELLSVVEEGLAEGQFDETEQDMIEAVVEFKNTTVEEIMTPRTEVNALEYTDDLGMVKAFVRDGGHSRIPVYRENLDHIVGVLYAKDLLHWMSSEEADGLFSLEGLLRAAVFVPETKTVRELMAELISRKVHIAMVIDEYGGTAGLVTIEDIVEEVFGEIQDEYEDPDEHPPEVSIDAQSRSAMIDARIRIDDANDGLEAIKLEIPEDEDYDTVAGFVTASLGRIPCAGEAFVADDLAVEVLDAEPTRVVRVRISPAANGTNGKEPSDSESHTQARS</sequence>
<dbReference type="Pfam" id="PF00571">
    <property type="entry name" value="CBS"/>
    <property type="match status" value="2"/>
</dbReference>
<dbReference type="InterPro" id="IPR000644">
    <property type="entry name" value="CBS_dom"/>
</dbReference>
<feature type="non-terminal residue" evidence="13">
    <location>
        <position position="456"/>
    </location>
</feature>
<keyword evidence="4 10" id="KW-0812">Transmembrane</keyword>
<evidence type="ECO:0000256" key="3">
    <source>
        <dbReference type="ARBA" id="ARBA00022475"/>
    </source>
</evidence>
<dbReference type="InterPro" id="IPR005170">
    <property type="entry name" value="Transptr-assoc_dom"/>
</dbReference>
<dbReference type="Pfam" id="PF03471">
    <property type="entry name" value="CorC_HlyC"/>
    <property type="match status" value="1"/>
</dbReference>
<dbReference type="SUPFAM" id="SSF56176">
    <property type="entry name" value="FAD-binding/transporter-associated domain-like"/>
    <property type="match status" value="1"/>
</dbReference>
<reference evidence="13" key="1">
    <citation type="submission" date="2018-06" db="EMBL/GenBank/DDBJ databases">
        <authorList>
            <person name="Zhirakovskaya E."/>
        </authorList>
    </citation>
    <scope>NUCLEOTIDE SEQUENCE</scope>
</reference>
<dbReference type="EMBL" id="UOGK01000651">
    <property type="protein sequence ID" value="VAX42158.1"/>
    <property type="molecule type" value="Genomic_DNA"/>
</dbReference>
<evidence type="ECO:0000256" key="5">
    <source>
        <dbReference type="ARBA" id="ARBA00022737"/>
    </source>
</evidence>
<dbReference type="InterPro" id="IPR016169">
    <property type="entry name" value="FAD-bd_PCMH_sub2"/>
</dbReference>
<evidence type="ECO:0000256" key="4">
    <source>
        <dbReference type="ARBA" id="ARBA00022692"/>
    </source>
</evidence>
<keyword evidence="3" id="KW-1003">Cell membrane</keyword>
<dbReference type="FunFam" id="3.10.580.10:FF:000002">
    <property type="entry name" value="Magnesium/cobalt efflux protein CorC"/>
    <property type="match status" value="1"/>
</dbReference>
<keyword evidence="7" id="KW-0129">CBS domain</keyword>
<comment type="subcellular location">
    <subcellularLocation>
        <location evidence="1">Cell membrane</location>
        <topology evidence="1">Multi-pass membrane protein</topology>
    </subcellularLocation>
</comment>
<dbReference type="PROSITE" id="PS51846">
    <property type="entry name" value="CNNM"/>
    <property type="match status" value="1"/>
</dbReference>
<gene>
    <name evidence="13" type="ORF">MNBD_PLANCTO03-1431</name>
</gene>
<dbReference type="PANTHER" id="PTHR22777">
    <property type="entry name" value="HEMOLYSIN-RELATED"/>
    <property type="match status" value="1"/>
</dbReference>
<accession>A0A3B1E060</accession>
<dbReference type="PROSITE" id="PS51371">
    <property type="entry name" value="CBS"/>
    <property type="match status" value="2"/>
</dbReference>
<keyword evidence="8 10" id="KW-0472">Membrane</keyword>
<evidence type="ECO:0000256" key="6">
    <source>
        <dbReference type="ARBA" id="ARBA00022989"/>
    </source>
</evidence>
<dbReference type="GO" id="GO:0005886">
    <property type="term" value="C:plasma membrane"/>
    <property type="evidence" value="ECO:0007669"/>
    <property type="project" value="UniProtKB-SubCell"/>
</dbReference>
<dbReference type="SMART" id="SM01091">
    <property type="entry name" value="CorC_HlyC"/>
    <property type="match status" value="1"/>
</dbReference>
<evidence type="ECO:0000256" key="8">
    <source>
        <dbReference type="ARBA" id="ARBA00023136"/>
    </source>
</evidence>
<evidence type="ECO:0000256" key="10">
    <source>
        <dbReference type="SAM" id="Phobius"/>
    </source>
</evidence>
<dbReference type="Gene3D" id="3.10.580.10">
    <property type="entry name" value="CBS-domain"/>
    <property type="match status" value="1"/>
</dbReference>
<feature type="compositionally biased region" description="Basic and acidic residues" evidence="9">
    <location>
        <begin position="444"/>
        <end position="456"/>
    </location>
</feature>
<dbReference type="Pfam" id="PF01595">
    <property type="entry name" value="CNNM"/>
    <property type="match status" value="1"/>
</dbReference>
<dbReference type="InterPro" id="IPR044751">
    <property type="entry name" value="Ion_transp-like_CBS"/>
</dbReference>
<evidence type="ECO:0000256" key="2">
    <source>
        <dbReference type="ARBA" id="ARBA00006337"/>
    </source>
</evidence>
<feature type="transmembrane region" description="Helical" evidence="10">
    <location>
        <begin position="6"/>
        <end position="28"/>
    </location>
</feature>
<keyword evidence="6 10" id="KW-1133">Transmembrane helix</keyword>
<feature type="transmembrane region" description="Helical" evidence="10">
    <location>
        <begin position="63"/>
        <end position="86"/>
    </location>
</feature>
<dbReference type="InterPro" id="IPR046342">
    <property type="entry name" value="CBS_dom_sf"/>
</dbReference>
<feature type="domain" description="CBS" evidence="11">
    <location>
        <begin position="285"/>
        <end position="342"/>
    </location>
</feature>
<dbReference type="InterPro" id="IPR036318">
    <property type="entry name" value="FAD-bd_PCMH-like_sf"/>
</dbReference>
<feature type="domain" description="CBS" evidence="11">
    <location>
        <begin position="218"/>
        <end position="278"/>
    </location>
</feature>